<dbReference type="Gene3D" id="3.40.50.2300">
    <property type="match status" value="2"/>
</dbReference>
<accession>A0A926DCH4</accession>
<sequence>MKKLLAILLALAMVFSLAACSNNSDNPPTSGDNQGTDDPQGGGEVTPLKIVYCGYSLSGESGDRAKGVLEIARDQINAAGGVNGVPVEVEFIDGGADQQAYIDAYLKAVEVDGVSAIIGTFFSQYALACADYANEAKIPTFNVATNFEMAEACDYYYTNRCVDTAFSNVMAQIAIDNGVTNPVTLFYNTSNGYNDSAFMKAYMEKEGYTVAEEIAFDNTNTTDYTSIVLQAMNVKDSDGILLHATANTDGQSIITLLHEYDYKFPIVSNSNLFADSFVANTGAEPVEGLLGFAEYATTLDRPEIAAFEKMLQDGGFKYDTTGWADASFYDDFCLIVEAAKIAGANDKDSVNEGLKQIKGLKGVMTDYSYHDDHSFADNIYLATYTDGKVDISETLDVVH</sequence>
<dbReference type="Proteomes" id="UP000620366">
    <property type="component" value="Unassembled WGS sequence"/>
</dbReference>
<reference evidence="5" key="1">
    <citation type="submission" date="2020-08" db="EMBL/GenBank/DDBJ databases">
        <title>Genome public.</title>
        <authorList>
            <person name="Liu C."/>
            <person name="Sun Q."/>
        </authorList>
    </citation>
    <scope>NUCLEOTIDE SEQUENCE</scope>
    <source>
        <strain evidence="5">BX7</strain>
    </source>
</reference>
<evidence type="ECO:0000256" key="1">
    <source>
        <dbReference type="ARBA" id="ARBA00010062"/>
    </source>
</evidence>
<dbReference type="SUPFAM" id="SSF53822">
    <property type="entry name" value="Periplasmic binding protein-like I"/>
    <property type="match status" value="1"/>
</dbReference>
<evidence type="ECO:0000313" key="5">
    <source>
        <dbReference type="EMBL" id="MBC8536048.1"/>
    </source>
</evidence>
<keyword evidence="6" id="KW-1185">Reference proteome</keyword>
<evidence type="ECO:0000256" key="3">
    <source>
        <dbReference type="SAM" id="SignalP"/>
    </source>
</evidence>
<gene>
    <name evidence="5" type="ORF">H8695_05005</name>
</gene>
<dbReference type="RefSeq" id="WP_249299804.1">
    <property type="nucleotide sequence ID" value="NZ_JACRSP010000002.1"/>
</dbReference>
<evidence type="ECO:0000259" key="4">
    <source>
        <dbReference type="Pfam" id="PF13458"/>
    </source>
</evidence>
<dbReference type="InterPro" id="IPR028081">
    <property type="entry name" value="Leu-bd"/>
</dbReference>
<dbReference type="PROSITE" id="PS51257">
    <property type="entry name" value="PROKAR_LIPOPROTEIN"/>
    <property type="match status" value="1"/>
</dbReference>
<dbReference type="PANTHER" id="PTHR30483:SF6">
    <property type="entry name" value="PERIPLASMIC BINDING PROTEIN OF ABC TRANSPORTER FOR NATURAL AMINO ACIDS"/>
    <property type="match status" value="1"/>
</dbReference>
<dbReference type="InterPro" id="IPR051010">
    <property type="entry name" value="BCAA_transport"/>
</dbReference>
<dbReference type="PANTHER" id="PTHR30483">
    <property type="entry name" value="LEUCINE-SPECIFIC-BINDING PROTEIN"/>
    <property type="match status" value="1"/>
</dbReference>
<dbReference type="AlphaFoldDB" id="A0A926DCH4"/>
<feature type="chain" id="PRO_5039629587" evidence="3">
    <location>
        <begin position="19"/>
        <end position="399"/>
    </location>
</feature>
<comment type="similarity">
    <text evidence="1">Belongs to the leucine-binding protein family.</text>
</comment>
<organism evidence="5 6">
    <name type="scientific">Feifania hominis</name>
    <dbReference type="NCBI Taxonomy" id="2763660"/>
    <lineage>
        <taxon>Bacteria</taxon>
        <taxon>Bacillati</taxon>
        <taxon>Bacillota</taxon>
        <taxon>Clostridia</taxon>
        <taxon>Eubacteriales</taxon>
        <taxon>Feifaniaceae</taxon>
        <taxon>Feifania</taxon>
    </lineage>
</organism>
<protein>
    <submittedName>
        <fullName evidence="5">ABC transporter substrate-binding protein</fullName>
    </submittedName>
</protein>
<feature type="signal peptide" evidence="3">
    <location>
        <begin position="1"/>
        <end position="18"/>
    </location>
</feature>
<dbReference type="EMBL" id="JACRSP010000002">
    <property type="protein sequence ID" value="MBC8536048.1"/>
    <property type="molecule type" value="Genomic_DNA"/>
</dbReference>
<comment type="caution">
    <text evidence="5">The sequence shown here is derived from an EMBL/GenBank/DDBJ whole genome shotgun (WGS) entry which is preliminary data.</text>
</comment>
<evidence type="ECO:0000256" key="2">
    <source>
        <dbReference type="ARBA" id="ARBA00022729"/>
    </source>
</evidence>
<evidence type="ECO:0000313" key="6">
    <source>
        <dbReference type="Proteomes" id="UP000620366"/>
    </source>
</evidence>
<dbReference type="Pfam" id="PF13458">
    <property type="entry name" value="Peripla_BP_6"/>
    <property type="match status" value="1"/>
</dbReference>
<proteinExistence type="inferred from homology"/>
<dbReference type="InterPro" id="IPR028082">
    <property type="entry name" value="Peripla_BP_I"/>
</dbReference>
<keyword evidence="2 3" id="KW-0732">Signal</keyword>
<feature type="domain" description="Leucine-binding protein" evidence="4">
    <location>
        <begin position="60"/>
        <end position="387"/>
    </location>
</feature>
<name>A0A926DCH4_9FIRM</name>